<keyword evidence="1" id="KW-0472">Membrane</keyword>
<organism evidence="3 4">
    <name type="scientific">Gracilibacillus salitolerans</name>
    <dbReference type="NCBI Taxonomy" id="2663022"/>
    <lineage>
        <taxon>Bacteria</taxon>
        <taxon>Bacillati</taxon>
        <taxon>Bacillota</taxon>
        <taxon>Bacilli</taxon>
        <taxon>Bacillales</taxon>
        <taxon>Bacillaceae</taxon>
        <taxon>Gracilibacillus</taxon>
    </lineage>
</organism>
<keyword evidence="1" id="KW-1133">Transmembrane helix</keyword>
<dbReference type="PANTHER" id="PTHR30336:SF20">
    <property type="entry name" value="DUF218 DOMAIN-CONTAINING PROTEIN"/>
    <property type="match status" value="1"/>
</dbReference>
<dbReference type="Pfam" id="PF02698">
    <property type="entry name" value="DUF218"/>
    <property type="match status" value="1"/>
</dbReference>
<feature type="domain" description="DUF218" evidence="2">
    <location>
        <begin position="40"/>
        <end position="167"/>
    </location>
</feature>
<proteinExistence type="predicted"/>
<dbReference type="CDD" id="cd06259">
    <property type="entry name" value="YdcF-like"/>
    <property type="match status" value="1"/>
</dbReference>
<evidence type="ECO:0000259" key="2">
    <source>
        <dbReference type="Pfam" id="PF02698"/>
    </source>
</evidence>
<dbReference type="InterPro" id="IPR051599">
    <property type="entry name" value="Cell_Envelope_Assoc"/>
</dbReference>
<dbReference type="GO" id="GO:0005886">
    <property type="term" value="C:plasma membrane"/>
    <property type="evidence" value="ECO:0007669"/>
    <property type="project" value="TreeGrafter"/>
</dbReference>
<evidence type="ECO:0000256" key="1">
    <source>
        <dbReference type="SAM" id="Phobius"/>
    </source>
</evidence>
<dbReference type="PANTHER" id="PTHR30336">
    <property type="entry name" value="INNER MEMBRANE PROTEIN, PROBABLE PERMEASE"/>
    <property type="match status" value="1"/>
</dbReference>
<dbReference type="Gene3D" id="3.40.50.620">
    <property type="entry name" value="HUPs"/>
    <property type="match status" value="1"/>
</dbReference>
<dbReference type="RefSeq" id="WP_100362415.1">
    <property type="nucleotide sequence ID" value="NZ_CP045915.1"/>
</dbReference>
<dbReference type="InterPro" id="IPR003848">
    <property type="entry name" value="DUF218"/>
</dbReference>
<evidence type="ECO:0000313" key="3">
    <source>
        <dbReference type="EMBL" id="QGH36064.1"/>
    </source>
</evidence>
<dbReference type="EMBL" id="CP045915">
    <property type="protein sequence ID" value="QGH36064.1"/>
    <property type="molecule type" value="Genomic_DNA"/>
</dbReference>
<keyword evidence="1" id="KW-0812">Transmembrane</keyword>
<evidence type="ECO:0000313" key="4">
    <source>
        <dbReference type="Proteomes" id="UP000339690"/>
    </source>
</evidence>
<keyword evidence="4" id="KW-1185">Reference proteome</keyword>
<dbReference type="InterPro" id="IPR014729">
    <property type="entry name" value="Rossmann-like_a/b/a_fold"/>
</dbReference>
<gene>
    <name evidence="3" type="ORF">GI584_19305</name>
</gene>
<name>A0A5Q2TM66_9BACI</name>
<dbReference type="AlphaFoldDB" id="A0A5Q2TM66"/>
<protein>
    <submittedName>
        <fullName evidence="3">YdcF family protein</fullName>
    </submittedName>
</protein>
<dbReference type="KEGG" id="grc:GI584_19305"/>
<dbReference type="Proteomes" id="UP000339690">
    <property type="component" value="Chromosome"/>
</dbReference>
<sequence length="192" mass="22259">MDWKKWLFVSAPLFLLLISIIVLINLHKLLVLEQQPKKADAILVLSGGKGEREAEAAKLYHEGWSDSVIVTGALIGWETYSSEIMTEHLIELDVPEDAIYSFKEVTSTREEAELSQPLLRQLNVETLLIVTNKYHSARAKWIFQKTLNDENIEVISVPVRDDIYDKNWWKDHESRKHGASEVLKFVWELFRL</sequence>
<feature type="transmembrane region" description="Helical" evidence="1">
    <location>
        <begin position="6"/>
        <end position="26"/>
    </location>
</feature>
<accession>A0A5Q2TM66</accession>
<reference evidence="3 4" key="1">
    <citation type="submission" date="2019-11" db="EMBL/GenBank/DDBJ databases">
        <title>Gracilibacillus salitolerans sp. nov., a moderate halophile isolated from a saline soil in northwest China.</title>
        <authorList>
            <person name="Gan L."/>
        </authorList>
    </citation>
    <scope>NUCLEOTIDE SEQUENCE [LARGE SCALE GENOMIC DNA]</scope>
    <source>
        <strain evidence="3 4">SCU50</strain>
    </source>
</reference>